<keyword evidence="3" id="KW-1185">Reference proteome</keyword>
<protein>
    <recommendedName>
        <fullName evidence="1">Putative DNA-binding domain-containing protein</fullName>
    </recommendedName>
</protein>
<proteinExistence type="predicted"/>
<accession>A0A2S0RHI3</accession>
<dbReference type="Pfam" id="PF09836">
    <property type="entry name" value="DUF2063"/>
    <property type="match status" value="1"/>
</dbReference>
<dbReference type="OrthoDB" id="343356at2"/>
<dbReference type="AlphaFoldDB" id="A0A2S0RHI3"/>
<dbReference type="EMBL" id="CP028811">
    <property type="protein sequence ID" value="AWA30182.1"/>
    <property type="molecule type" value="Genomic_DNA"/>
</dbReference>
<evidence type="ECO:0000259" key="1">
    <source>
        <dbReference type="Pfam" id="PF09836"/>
    </source>
</evidence>
<dbReference type="KEGG" id="fmg:HYN48_08850"/>
<gene>
    <name evidence="2" type="ORF">HYN48_08850</name>
</gene>
<evidence type="ECO:0000313" key="3">
    <source>
        <dbReference type="Proteomes" id="UP000244193"/>
    </source>
</evidence>
<reference evidence="2 3" key="1">
    <citation type="submission" date="2018-04" db="EMBL/GenBank/DDBJ databases">
        <title>Genome sequencing of Flavobacterium sp. HYN0048.</title>
        <authorList>
            <person name="Yi H."/>
            <person name="Baek C."/>
        </authorList>
    </citation>
    <scope>NUCLEOTIDE SEQUENCE [LARGE SCALE GENOMIC DNA]</scope>
    <source>
        <strain evidence="2 3">HYN0048</strain>
    </source>
</reference>
<dbReference type="Proteomes" id="UP000244193">
    <property type="component" value="Chromosome"/>
</dbReference>
<feature type="domain" description="Putative DNA-binding" evidence="1">
    <location>
        <begin position="10"/>
        <end position="104"/>
    </location>
</feature>
<evidence type="ECO:0000313" key="2">
    <source>
        <dbReference type="EMBL" id="AWA30182.1"/>
    </source>
</evidence>
<dbReference type="InterPro" id="IPR018640">
    <property type="entry name" value="DUF2063"/>
</dbReference>
<dbReference type="InterPro" id="IPR044922">
    <property type="entry name" value="DUF2063_N_sf"/>
</dbReference>
<sequence>MSGIREIQFWMQSMLVNSVPVSPSGQTAADMVCDSQRLSAAQHLNIYRHSYIARLRSCMQSQFKALAYALGEELFQAFADQYLDSNPSISYTLNNLGEKFADFLSLTRPDAESTEKETWPDFMIELAAFEYALSITFDMESNDDERIVGGTPDQLLQVSPTLHLFEHQFPICSYFLDFCAEKTPELPFPQKNWCAVSRQNYRLGLFPIGSDQYCFLTYLKNGLSIPEAKEKLIARLNIESVRLDEVWPVWRKTFIACGFFVSISM</sequence>
<dbReference type="Gene3D" id="1.10.150.690">
    <property type="entry name" value="DUF2063"/>
    <property type="match status" value="1"/>
</dbReference>
<dbReference type="RefSeq" id="WP_108370781.1">
    <property type="nucleotide sequence ID" value="NZ_CP028811.1"/>
</dbReference>
<organism evidence="2 3">
    <name type="scientific">Flavobacterium magnum</name>
    <dbReference type="NCBI Taxonomy" id="2162713"/>
    <lineage>
        <taxon>Bacteria</taxon>
        <taxon>Pseudomonadati</taxon>
        <taxon>Bacteroidota</taxon>
        <taxon>Flavobacteriia</taxon>
        <taxon>Flavobacteriales</taxon>
        <taxon>Flavobacteriaceae</taxon>
        <taxon>Flavobacterium</taxon>
    </lineage>
</organism>
<name>A0A2S0RHI3_9FLAO</name>